<evidence type="ECO:0000313" key="2">
    <source>
        <dbReference type="Proteomes" id="UP000272942"/>
    </source>
</evidence>
<evidence type="ECO:0000313" key="1">
    <source>
        <dbReference type="EMBL" id="VDP92796.1"/>
    </source>
</evidence>
<evidence type="ECO:0000313" key="3">
    <source>
        <dbReference type="WBParaSite" id="ECPE_0001556401-mRNA-1"/>
    </source>
</evidence>
<protein>
    <submittedName>
        <fullName evidence="3">WD_REPEATS_REGION domain-containing protein</fullName>
    </submittedName>
</protein>
<name>A0A183B8I9_9TREM</name>
<accession>A0A183B8I9</accession>
<proteinExistence type="predicted"/>
<dbReference type="InterPro" id="IPR036322">
    <property type="entry name" value="WD40_repeat_dom_sf"/>
</dbReference>
<dbReference type="InterPro" id="IPR015943">
    <property type="entry name" value="WD40/YVTN_repeat-like_dom_sf"/>
</dbReference>
<reference evidence="3" key="1">
    <citation type="submission" date="2016-06" db="UniProtKB">
        <authorList>
            <consortium name="WormBaseParasite"/>
        </authorList>
    </citation>
    <scope>IDENTIFICATION</scope>
</reference>
<sequence>MTERFYVWDICDLNNIRRCMSHFYHSRGVWSIDCFSDSMSNLSPSASATRFSDSGSCVNNAMPSWWTSGTFATCADDGTIRFWSLGDDSPVDSGELSVKSLQDLSQWGVPSDSNVATELSYEATPIALRVQSVGGIHAWVRIPPGILNFFTIAIQNELLGKEILHKVIQMC</sequence>
<gene>
    <name evidence="1" type="ORF">ECPE_LOCUS15524</name>
</gene>
<dbReference type="WBParaSite" id="ECPE_0001556401-mRNA-1">
    <property type="protein sequence ID" value="ECPE_0001556401-mRNA-1"/>
    <property type="gene ID" value="ECPE_0001556401"/>
</dbReference>
<dbReference type="Proteomes" id="UP000272942">
    <property type="component" value="Unassembled WGS sequence"/>
</dbReference>
<dbReference type="AlphaFoldDB" id="A0A183B8I9"/>
<organism evidence="3">
    <name type="scientific">Echinostoma caproni</name>
    <dbReference type="NCBI Taxonomy" id="27848"/>
    <lineage>
        <taxon>Eukaryota</taxon>
        <taxon>Metazoa</taxon>
        <taxon>Spiralia</taxon>
        <taxon>Lophotrochozoa</taxon>
        <taxon>Platyhelminthes</taxon>
        <taxon>Trematoda</taxon>
        <taxon>Digenea</taxon>
        <taxon>Plagiorchiida</taxon>
        <taxon>Echinostomata</taxon>
        <taxon>Echinostomatoidea</taxon>
        <taxon>Echinostomatidae</taxon>
        <taxon>Echinostoma</taxon>
    </lineage>
</organism>
<keyword evidence="2" id="KW-1185">Reference proteome</keyword>
<dbReference type="EMBL" id="UZAN01060853">
    <property type="protein sequence ID" value="VDP92796.1"/>
    <property type="molecule type" value="Genomic_DNA"/>
</dbReference>
<dbReference type="SUPFAM" id="SSF50978">
    <property type="entry name" value="WD40 repeat-like"/>
    <property type="match status" value="1"/>
</dbReference>
<dbReference type="OrthoDB" id="6154712at2759"/>
<dbReference type="Gene3D" id="2.130.10.10">
    <property type="entry name" value="YVTN repeat-like/Quinoprotein amine dehydrogenase"/>
    <property type="match status" value="1"/>
</dbReference>
<reference evidence="1 2" key="2">
    <citation type="submission" date="2018-11" db="EMBL/GenBank/DDBJ databases">
        <authorList>
            <consortium name="Pathogen Informatics"/>
        </authorList>
    </citation>
    <scope>NUCLEOTIDE SEQUENCE [LARGE SCALE GENOMIC DNA]</scope>
    <source>
        <strain evidence="1 2">Egypt</strain>
    </source>
</reference>